<reference evidence="7" key="1">
    <citation type="submission" date="2021-10" db="EMBL/GenBank/DDBJ databases">
        <title>Tropical sea cucumber genome reveals ecological adaptation and Cuvierian tubules defense mechanism.</title>
        <authorList>
            <person name="Chen T."/>
        </authorList>
    </citation>
    <scope>NUCLEOTIDE SEQUENCE</scope>
    <source>
        <strain evidence="7">Nanhai2018</strain>
        <tissue evidence="7">Muscle</tissue>
    </source>
</reference>
<dbReference type="InterPro" id="IPR051864">
    <property type="entry name" value="NCF2_NOXA1"/>
</dbReference>
<gene>
    <name evidence="7" type="ORF">HOLleu_16610</name>
</gene>
<feature type="compositionally biased region" description="Low complexity" evidence="5">
    <location>
        <begin position="648"/>
        <end position="668"/>
    </location>
</feature>
<evidence type="ECO:0000256" key="5">
    <source>
        <dbReference type="SAM" id="MobiDB-lite"/>
    </source>
</evidence>
<feature type="compositionally biased region" description="Polar residues" evidence="5">
    <location>
        <begin position="735"/>
        <end position="744"/>
    </location>
</feature>
<feature type="compositionally biased region" description="Low complexity" evidence="5">
    <location>
        <begin position="614"/>
        <end position="628"/>
    </location>
</feature>
<evidence type="ECO:0000313" key="8">
    <source>
        <dbReference type="Proteomes" id="UP001152320"/>
    </source>
</evidence>
<feature type="compositionally biased region" description="Polar residues" evidence="5">
    <location>
        <begin position="802"/>
        <end position="816"/>
    </location>
</feature>
<feature type="domain" description="SH3" evidence="6">
    <location>
        <begin position="751"/>
        <end position="809"/>
    </location>
</feature>
<dbReference type="EMBL" id="JAIZAY010000007">
    <property type="protein sequence ID" value="KAJ8039025.1"/>
    <property type="molecule type" value="Genomic_DNA"/>
</dbReference>
<feature type="region of interest" description="Disordered" evidence="5">
    <location>
        <begin position="783"/>
        <end position="816"/>
    </location>
</feature>
<name>A0A9Q1C5X3_HOLLE</name>
<evidence type="ECO:0000256" key="3">
    <source>
        <dbReference type="PROSITE-ProRule" id="PRU00339"/>
    </source>
</evidence>
<dbReference type="Gene3D" id="1.25.40.10">
    <property type="entry name" value="Tetratricopeptide repeat domain"/>
    <property type="match status" value="2"/>
</dbReference>
<evidence type="ECO:0000256" key="4">
    <source>
        <dbReference type="SAM" id="Coils"/>
    </source>
</evidence>
<dbReference type="SMART" id="SM00326">
    <property type="entry name" value="SH3"/>
    <property type="match status" value="1"/>
</dbReference>
<feature type="region of interest" description="Disordered" evidence="5">
    <location>
        <begin position="215"/>
        <end position="259"/>
    </location>
</feature>
<dbReference type="PROSITE" id="PS50002">
    <property type="entry name" value="SH3"/>
    <property type="match status" value="1"/>
</dbReference>
<dbReference type="PROSITE" id="PS50005">
    <property type="entry name" value="TPR"/>
    <property type="match status" value="1"/>
</dbReference>
<dbReference type="InterPro" id="IPR011990">
    <property type="entry name" value="TPR-like_helical_dom_sf"/>
</dbReference>
<comment type="caution">
    <text evidence="7">The sequence shown here is derived from an EMBL/GenBank/DDBJ whole genome shotgun (WGS) entry which is preliminary data.</text>
</comment>
<organism evidence="7 8">
    <name type="scientific">Holothuria leucospilota</name>
    <name type="common">Black long sea cucumber</name>
    <name type="synonym">Mertensiothuria leucospilota</name>
    <dbReference type="NCBI Taxonomy" id="206669"/>
    <lineage>
        <taxon>Eukaryota</taxon>
        <taxon>Metazoa</taxon>
        <taxon>Echinodermata</taxon>
        <taxon>Eleutherozoa</taxon>
        <taxon>Echinozoa</taxon>
        <taxon>Holothuroidea</taxon>
        <taxon>Aspidochirotacea</taxon>
        <taxon>Aspidochirotida</taxon>
        <taxon>Holothuriidae</taxon>
        <taxon>Holothuria</taxon>
    </lineage>
</organism>
<feature type="compositionally biased region" description="Low complexity" evidence="5">
    <location>
        <begin position="691"/>
        <end position="715"/>
    </location>
</feature>
<keyword evidence="8" id="KW-1185">Reference proteome</keyword>
<accession>A0A9Q1C5X3</accession>
<dbReference type="PANTHER" id="PTHR15175">
    <property type="entry name" value="NEUTROPHIL CYTOSOLIC FACTOR 2, NEUTROPHIL NADPH OXIDASE FACTOR 2"/>
    <property type="match status" value="1"/>
</dbReference>
<dbReference type="GO" id="GO:0016176">
    <property type="term" value="F:superoxide-generating NADPH oxidase activator activity"/>
    <property type="evidence" value="ECO:0007669"/>
    <property type="project" value="TreeGrafter"/>
</dbReference>
<sequence length="816" mass="89366">MGEKATLKDTIQIWVKAVQYLEDGDIDSSLENFEDIVETSAKMYYNVGSLWFRKRNYAKANVHFVTCVERDPHMALGHFALGLTYFKLKQYHKSRRSYEKAQTCLRGNPKKIDYSQLGLKFALWECDIIYNMGATIAAMAEEKEWALEVLENGLSTAKEEKQKARMNEAIASLKRKVVYEVISLPDEVFKPPKSKVDNLKDIDYLGEKKVISSLSIKQKPADKPSSPTNKSQTPSPALGKDTNRRLPPSIPPPPNPKIAFRPIQDVEEKEKMTHKDSLIIWHEGVIAFEKGNINQALEEWLKINDPSAIQLFNIAVAQLQLKDAEGAERTCHGIINKDEYLAIGHYLLGEVQCKLRHFDDAWKSFDKALSHLRNHSKIDYLQRGLAHKIYKCEILLNQAFCYYHSGMDEWTAHLLEEAKSLKVEPKHSVIDEAIKKHSRLQQFDFIPLPANAVFKPPKSKIDNLAKQKFLDEAKVVSQLGGTKQEAEEPPKPSKIPPHLSTPPRAPSPVRPPPPVPAPVPSKPRSGPPNIPPPPGRTVSRGSGGRSSPGPPSRPPPSLPPPSLPVSRSKSPNPVLKGPPHKQLPPPPKVTSSRPVKNVSSSAFDPDKSLPPTPQSESPVTSASSSPTMPRRRGPPTKAVPLPPVGKNSSSSSVSSSKSSSPSTSRSQSPFPQVKGKASNGPPQKPVPPSPLSGSPGSKSPVSGSPQSGSPRSMSPVKGLQGPLRQPPPKPLKAPGQNSSASEATGKQGGIKKRLSGIVTSGFDGNGEEELSVSEGDIITIISQDSQWTEGESRGRRGRFPTQCIQDLSIRSSNFKQ</sequence>
<dbReference type="GO" id="GO:0042554">
    <property type="term" value="P:superoxide anion generation"/>
    <property type="evidence" value="ECO:0007669"/>
    <property type="project" value="TreeGrafter"/>
</dbReference>
<dbReference type="SMART" id="SM00028">
    <property type="entry name" value="TPR"/>
    <property type="match status" value="5"/>
</dbReference>
<feature type="coiled-coil region" evidence="4">
    <location>
        <begin position="140"/>
        <end position="176"/>
    </location>
</feature>
<feature type="compositionally biased region" description="Pro residues" evidence="5">
    <location>
        <begin position="548"/>
        <end position="563"/>
    </location>
</feature>
<dbReference type="AlphaFoldDB" id="A0A9Q1C5X3"/>
<dbReference type="Pfam" id="PF07653">
    <property type="entry name" value="SH3_2"/>
    <property type="match status" value="1"/>
</dbReference>
<feature type="compositionally biased region" description="Pro residues" evidence="5">
    <location>
        <begin position="492"/>
        <end position="535"/>
    </location>
</feature>
<dbReference type="Gene3D" id="2.30.30.40">
    <property type="entry name" value="SH3 Domains"/>
    <property type="match status" value="1"/>
</dbReference>
<keyword evidence="1 2" id="KW-0728">SH3 domain</keyword>
<evidence type="ECO:0000313" key="7">
    <source>
        <dbReference type="EMBL" id="KAJ8039025.1"/>
    </source>
</evidence>
<dbReference type="Pfam" id="PF13181">
    <property type="entry name" value="TPR_8"/>
    <property type="match status" value="1"/>
</dbReference>
<dbReference type="SUPFAM" id="SSF50044">
    <property type="entry name" value="SH3-domain"/>
    <property type="match status" value="1"/>
</dbReference>
<feature type="region of interest" description="Disordered" evidence="5">
    <location>
        <begin position="478"/>
        <end position="770"/>
    </location>
</feature>
<dbReference type="OrthoDB" id="9450131at2759"/>
<feature type="compositionally biased region" description="Polar residues" evidence="5">
    <location>
        <begin position="589"/>
        <end position="602"/>
    </location>
</feature>
<protein>
    <submittedName>
        <fullName evidence="7">Neutrophil cytosol factor 2</fullName>
    </submittedName>
</protein>
<dbReference type="Proteomes" id="UP001152320">
    <property type="component" value="Chromosome 7"/>
</dbReference>
<dbReference type="SUPFAM" id="SSF48452">
    <property type="entry name" value="TPR-like"/>
    <property type="match status" value="1"/>
</dbReference>
<dbReference type="PANTHER" id="PTHR15175:SF0">
    <property type="entry name" value="SH3 DOMAIN-CONTAINING PROTEIN C23A1.17"/>
    <property type="match status" value="1"/>
</dbReference>
<evidence type="ECO:0000256" key="1">
    <source>
        <dbReference type="ARBA" id="ARBA00022443"/>
    </source>
</evidence>
<feature type="compositionally biased region" description="Polar residues" evidence="5">
    <location>
        <begin position="225"/>
        <end position="235"/>
    </location>
</feature>
<feature type="repeat" description="TPR" evidence="3">
    <location>
        <begin position="41"/>
        <end position="74"/>
    </location>
</feature>
<keyword evidence="3" id="KW-0802">TPR repeat</keyword>
<keyword evidence="4" id="KW-0175">Coiled coil</keyword>
<proteinExistence type="predicted"/>
<dbReference type="InterPro" id="IPR019734">
    <property type="entry name" value="TPR_rpt"/>
</dbReference>
<evidence type="ECO:0000259" key="6">
    <source>
        <dbReference type="PROSITE" id="PS50002"/>
    </source>
</evidence>
<dbReference type="InterPro" id="IPR001452">
    <property type="entry name" value="SH3_domain"/>
</dbReference>
<dbReference type="InterPro" id="IPR036028">
    <property type="entry name" value="SH3-like_dom_sf"/>
</dbReference>
<evidence type="ECO:0000256" key="2">
    <source>
        <dbReference type="PROSITE-ProRule" id="PRU00192"/>
    </source>
</evidence>